<feature type="transmembrane region" description="Helical" evidence="9">
    <location>
        <begin position="84"/>
        <end position="101"/>
    </location>
</feature>
<dbReference type="InterPro" id="IPR024529">
    <property type="entry name" value="ECF_trnsprt_substrate-spec"/>
</dbReference>
<evidence type="ECO:0000313" key="11">
    <source>
        <dbReference type="Proteomes" id="UP000193355"/>
    </source>
</evidence>
<keyword evidence="5 9" id="KW-0812">Transmembrane</keyword>
<dbReference type="STRING" id="561720.SAMN06275492_14720"/>
<dbReference type="PANTHER" id="PTHR38438:SF1">
    <property type="entry name" value="RIBOFLAVIN TRANSPORTER RIBU"/>
    <property type="match status" value="1"/>
</dbReference>
<dbReference type="PANTHER" id="PTHR38438">
    <property type="entry name" value="RIBOFLAVIN TRANSPORTER RIBU"/>
    <property type="match status" value="1"/>
</dbReference>
<evidence type="ECO:0000256" key="3">
    <source>
        <dbReference type="ARBA" id="ARBA00022448"/>
    </source>
</evidence>
<evidence type="ECO:0000256" key="9">
    <source>
        <dbReference type="SAM" id="Phobius"/>
    </source>
</evidence>
<dbReference type="InterPro" id="IPR025720">
    <property type="entry name" value="RibU"/>
</dbReference>
<gene>
    <name evidence="10" type="ORF">SAMN06275492_14720</name>
</gene>
<keyword evidence="7 8" id="KW-0472">Membrane</keyword>
<evidence type="ECO:0000256" key="2">
    <source>
        <dbReference type="ARBA" id="ARBA00005540"/>
    </source>
</evidence>
<dbReference type="GO" id="GO:0032217">
    <property type="term" value="F:riboflavin transmembrane transporter activity"/>
    <property type="evidence" value="ECO:0007669"/>
    <property type="project" value="UniProtKB-UniRule"/>
</dbReference>
<feature type="transmembrane region" description="Helical" evidence="9">
    <location>
        <begin position="113"/>
        <end position="137"/>
    </location>
</feature>
<evidence type="ECO:0000256" key="8">
    <source>
        <dbReference type="PIRNR" id="PIRNR037778"/>
    </source>
</evidence>
<keyword evidence="11" id="KW-1185">Reference proteome</keyword>
<protein>
    <recommendedName>
        <fullName evidence="8">Riboflavin transporter</fullName>
    </recommendedName>
</protein>
<dbReference type="Gene3D" id="1.10.1760.20">
    <property type="match status" value="1"/>
</dbReference>
<keyword evidence="3 8" id="KW-0813">Transport</keyword>
<evidence type="ECO:0000313" key="10">
    <source>
        <dbReference type="EMBL" id="SMG48895.1"/>
    </source>
</evidence>
<keyword evidence="4 8" id="KW-1003">Cell membrane</keyword>
<evidence type="ECO:0000256" key="4">
    <source>
        <dbReference type="ARBA" id="ARBA00022475"/>
    </source>
</evidence>
<reference evidence="11" key="1">
    <citation type="submission" date="2017-04" db="EMBL/GenBank/DDBJ databases">
        <authorList>
            <person name="Varghese N."/>
            <person name="Submissions S."/>
        </authorList>
    </citation>
    <scope>NUCLEOTIDE SEQUENCE [LARGE SCALE GENOMIC DNA]</scope>
    <source>
        <strain evidence="11">USBA 82</strain>
    </source>
</reference>
<comment type="similarity">
    <text evidence="2 8">Belongs to the prokaryotic riboflavin transporter (P-RFT) (TC 2.A.87) family.</text>
</comment>
<dbReference type="PIRSF" id="PIRSF037778">
    <property type="entry name" value="UCP037778_transp_RibU"/>
    <property type="match status" value="1"/>
</dbReference>
<dbReference type="Proteomes" id="UP000193355">
    <property type="component" value="Unassembled WGS sequence"/>
</dbReference>
<evidence type="ECO:0000256" key="5">
    <source>
        <dbReference type="ARBA" id="ARBA00022692"/>
    </source>
</evidence>
<dbReference type="RefSeq" id="WP_234986233.1">
    <property type="nucleotide sequence ID" value="NZ_FXBB01000047.1"/>
</dbReference>
<dbReference type="AlphaFoldDB" id="A0A1X7L587"/>
<dbReference type="GO" id="GO:0005886">
    <property type="term" value="C:plasma membrane"/>
    <property type="evidence" value="ECO:0007669"/>
    <property type="project" value="UniProtKB-SubCell"/>
</dbReference>
<evidence type="ECO:0000256" key="7">
    <source>
        <dbReference type="ARBA" id="ARBA00023136"/>
    </source>
</evidence>
<evidence type="ECO:0000256" key="1">
    <source>
        <dbReference type="ARBA" id="ARBA00004651"/>
    </source>
</evidence>
<dbReference type="Pfam" id="PF12822">
    <property type="entry name" value="ECF_trnsprt"/>
    <property type="match status" value="1"/>
</dbReference>
<comment type="subcellular location">
    <subcellularLocation>
        <location evidence="1">Cell membrane</location>
        <topology evidence="1">Multi-pass membrane protein</topology>
    </subcellularLocation>
</comment>
<proteinExistence type="inferred from homology"/>
<name>A0A1X7L587_9BACT</name>
<feature type="transmembrane region" description="Helical" evidence="9">
    <location>
        <begin position="163"/>
        <end position="187"/>
    </location>
</feature>
<dbReference type="EMBL" id="FXBB01000047">
    <property type="protein sequence ID" value="SMG48895.1"/>
    <property type="molecule type" value="Genomic_DNA"/>
</dbReference>
<comment type="function">
    <text evidence="8">Probably a riboflavin-binding protein that interacts with the energy-coupling factor (ECF) ABC-transporter complex.</text>
</comment>
<keyword evidence="6 9" id="KW-1133">Transmembrane helix</keyword>
<evidence type="ECO:0000256" key="6">
    <source>
        <dbReference type="ARBA" id="ARBA00022989"/>
    </source>
</evidence>
<accession>A0A1X7L587</accession>
<organism evidence="10 11">
    <name type="scientific">Dethiosulfovibrio salsuginis</name>
    <dbReference type="NCBI Taxonomy" id="561720"/>
    <lineage>
        <taxon>Bacteria</taxon>
        <taxon>Thermotogati</taxon>
        <taxon>Synergistota</taxon>
        <taxon>Synergistia</taxon>
        <taxon>Synergistales</taxon>
        <taxon>Dethiosulfovibrionaceae</taxon>
        <taxon>Dethiosulfovibrio</taxon>
    </lineage>
</organism>
<sequence length="199" mass="21409">MEATRRVYTTRKMVCTSLLSAMAAVLMYVDTALPIFPAFLKLDISDLPALIGTFTFGPGTGVMIEAIKNVIHSISTSTGGVGELANFIMGSALVIPAGIIYRRERTKRGALIGLATGTISMAITAALTNAFILLPFYSNFVPLDRIIELSSSVIPLITDVPSLVIWGIVPFNILKGTIVSFLTLLLYKRIGEALPCREV</sequence>